<evidence type="ECO:0000313" key="2">
    <source>
        <dbReference type="EMBL" id="NHK29522.1"/>
    </source>
</evidence>
<dbReference type="InterPro" id="IPR027417">
    <property type="entry name" value="P-loop_NTPase"/>
</dbReference>
<dbReference type="RefSeq" id="WP_166426605.1">
    <property type="nucleotide sequence ID" value="NZ_VCJR02000006.1"/>
</dbReference>
<protein>
    <submittedName>
        <fullName evidence="2">Sulfotransferase family protein</fullName>
    </submittedName>
</protein>
<dbReference type="Proteomes" id="UP000818603">
    <property type="component" value="Unassembled WGS sequence"/>
</dbReference>
<keyword evidence="4" id="KW-1185">Reference proteome</keyword>
<dbReference type="EMBL" id="VCJR02000006">
    <property type="protein sequence ID" value="NHK29522.1"/>
    <property type="molecule type" value="Genomic_DNA"/>
</dbReference>
<reference evidence="1" key="3">
    <citation type="submission" date="2020-09" db="EMBL/GenBank/DDBJ databases">
        <authorList>
            <person name="Sun Q."/>
            <person name="Zhou Y."/>
        </authorList>
    </citation>
    <scope>NUCLEOTIDE SEQUENCE</scope>
    <source>
        <strain evidence="1">CGMCC 1.14984</strain>
    </source>
</reference>
<evidence type="ECO:0000313" key="1">
    <source>
        <dbReference type="EMBL" id="GGI01685.1"/>
    </source>
</evidence>
<dbReference type="EMBL" id="BMGZ01000004">
    <property type="protein sequence ID" value="GGI01685.1"/>
    <property type="molecule type" value="Genomic_DNA"/>
</dbReference>
<name>A0A8J3ES77_9PROT</name>
<sequence>MPLVRIGSKLVYYAHVPKCAGSAVEHYLRQNFGPIAFCDTKFLSHPPATKWTKSSPQHVDAMSMGRLFPPKFIDARFATVRHPVKRLVSVYRFQRDVEKTIPEATSFAAWIDTLAEARQADPYIYDNHVRPMTEIVPRGARTFKLEQGLGPLVDWLQKLAGEDYQLPGEIEPRNVLSDRLEKDGLTSKAVRPAKAVREKIYKLYRQDFDRFGYKIDL</sequence>
<dbReference type="AlphaFoldDB" id="A0A8J3ES77"/>
<dbReference type="Proteomes" id="UP000621856">
    <property type="component" value="Unassembled WGS sequence"/>
</dbReference>
<evidence type="ECO:0000313" key="3">
    <source>
        <dbReference type="Proteomes" id="UP000621856"/>
    </source>
</evidence>
<organism evidence="1 3">
    <name type="scientific">Aquisalinus luteolus</name>
    <dbReference type="NCBI Taxonomy" id="1566827"/>
    <lineage>
        <taxon>Bacteria</taxon>
        <taxon>Pseudomonadati</taxon>
        <taxon>Pseudomonadota</taxon>
        <taxon>Alphaproteobacteria</taxon>
        <taxon>Parvularculales</taxon>
        <taxon>Parvularculaceae</taxon>
        <taxon>Aquisalinus</taxon>
    </lineage>
</organism>
<accession>A0A8J3ES77</accession>
<dbReference type="GO" id="GO:0016020">
    <property type="term" value="C:membrane"/>
    <property type="evidence" value="ECO:0007669"/>
    <property type="project" value="InterPro"/>
</dbReference>
<gene>
    <name evidence="2" type="ORF">FF098_016555</name>
    <name evidence="1" type="ORF">GCM10011355_32920</name>
</gene>
<proteinExistence type="predicted"/>
<comment type="caution">
    <text evidence="1">The sequence shown here is derived from an EMBL/GenBank/DDBJ whole genome shotgun (WGS) entry which is preliminary data.</text>
</comment>
<dbReference type="Gene3D" id="3.40.50.300">
    <property type="entry name" value="P-loop containing nucleotide triphosphate hydrolases"/>
    <property type="match status" value="1"/>
</dbReference>
<dbReference type="InterPro" id="IPR005331">
    <property type="entry name" value="Sulfotransferase"/>
</dbReference>
<reference evidence="2 4" key="2">
    <citation type="submission" date="2020-02" db="EMBL/GenBank/DDBJ databases">
        <title>Genome sequence of Parvularcula flava strain NH6-79.</title>
        <authorList>
            <person name="Abdul Karim M.H."/>
            <person name="Lam M.Q."/>
            <person name="Chen S.J."/>
            <person name="Yahya A."/>
            <person name="Shahir S."/>
            <person name="Shamsir M.S."/>
            <person name="Chong C.S."/>
        </authorList>
    </citation>
    <scope>NUCLEOTIDE SEQUENCE [LARGE SCALE GENOMIC DNA]</scope>
    <source>
        <strain evidence="2 4">NH6-79</strain>
    </source>
</reference>
<evidence type="ECO:0000313" key="4">
    <source>
        <dbReference type="Proteomes" id="UP000818603"/>
    </source>
</evidence>
<reference evidence="1" key="1">
    <citation type="journal article" date="2014" name="Int. J. Syst. Evol. Microbiol.">
        <title>Complete genome sequence of Corynebacterium casei LMG S-19264T (=DSM 44701T), isolated from a smear-ripened cheese.</title>
        <authorList>
            <consortium name="US DOE Joint Genome Institute (JGI-PGF)"/>
            <person name="Walter F."/>
            <person name="Albersmeier A."/>
            <person name="Kalinowski J."/>
            <person name="Ruckert C."/>
        </authorList>
    </citation>
    <scope>NUCLEOTIDE SEQUENCE</scope>
    <source>
        <strain evidence="1">CGMCC 1.14984</strain>
    </source>
</reference>
<dbReference type="SUPFAM" id="SSF52540">
    <property type="entry name" value="P-loop containing nucleoside triphosphate hydrolases"/>
    <property type="match status" value="1"/>
</dbReference>
<dbReference type="Pfam" id="PF03567">
    <property type="entry name" value="Sulfotransfer_2"/>
    <property type="match status" value="1"/>
</dbReference>
<dbReference type="GO" id="GO:0008146">
    <property type="term" value="F:sulfotransferase activity"/>
    <property type="evidence" value="ECO:0007669"/>
    <property type="project" value="InterPro"/>
</dbReference>